<feature type="compositionally biased region" description="Basic residues" evidence="1">
    <location>
        <begin position="783"/>
        <end position="795"/>
    </location>
</feature>
<feature type="compositionally biased region" description="Basic and acidic residues" evidence="1">
    <location>
        <begin position="302"/>
        <end position="326"/>
    </location>
</feature>
<feature type="region of interest" description="Disordered" evidence="1">
    <location>
        <begin position="516"/>
        <end position="676"/>
    </location>
</feature>
<feature type="compositionally biased region" description="Low complexity" evidence="1">
    <location>
        <begin position="327"/>
        <end position="340"/>
    </location>
</feature>
<protein>
    <submittedName>
        <fullName evidence="2">Uncharacterized protein</fullName>
    </submittedName>
</protein>
<gene>
    <name evidence="2" type="ORF">ABB37_09874</name>
</gene>
<sequence>MPSPVARAADSCHVSDPRSGCGGVASPVSASWRSSDTEKESSLSVPFLHLWLPPRQPQQGDRVAAKASSLAGRARRAPTPPPPPRTTAAAAVAVAVAARTPARIIRKQHPRSATGRADRYTSSSSSGGGGGGVAQAVRITRHEARHHHHRTNDDGAYPRGAPSVDAAHRCAAPRTSARAVLGELDASLSLCSADFFVRRTALPPPASADDPSAGRDVSAAAHRASLSLSSSSLPSSADAASLSLRSTSVHTCGSTPRTAQQAAVAEGAEGTPLPVPPHPHDAATPFTSMLCTAAGTPVSSDGKPKETTRAKTEEKRRSPLPRRREAVPASSPTTTTAVESTGGGACPLSAWTPPQRCDSPTALFFPARRGSTGEPPRGRRTSCISLLANAVAAMNTTITSAAAGAAATPLSVSARSRRSRDTHSSNVLVMAAAHSCGVLCPALHDSDGGSRNDPTSVGAVNLPMLPSTSAVLPGRKGGGGAGGRPYAEGALCAPLAAMADIGVLLCSCSSSPSRGSLSSISSRGATGCDDALSSSPEVREENGNGDDGEAQTQARIRPHAPPPPPPPQLPPLPSPPDANVEALRRRSSVLHTCNRSNQLNGEEKRLMKVPHARSAPATTHSGNDRGSDDDDDSSSERQGSVSARQQPPVNLTTAVKSAHRSKRKDNGVSRPYAQPLSTPLTSLRYHHRLREEELAELAELQACLAAFVFPPRTARATLSRTDASSTRPTPSATAANIKSDSNRSSCRTNNKRGSQCGLLSPSTSNSPLPRPPPSRSTPAVRARYSRRHTKRSPER</sequence>
<feature type="region of interest" description="Disordered" evidence="1">
    <location>
        <begin position="52"/>
        <end position="91"/>
    </location>
</feature>
<dbReference type="EMBL" id="LGTL01000036">
    <property type="protein sequence ID" value="KPA73430.1"/>
    <property type="molecule type" value="Genomic_DNA"/>
</dbReference>
<dbReference type="Proteomes" id="UP000037923">
    <property type="component" value="Unassembled WGS sequence"/>
</dbReference>
<reference evidence="2 3" key="1">
    <citation type="submission" date="2015-07" db="EMBL/GenBank/DDBJ databases">
        <title>High-quality genome of monoxenous trypanosomatid Leptomonas pyrrhocoris.</title>
        <authorList>
            <person name="Flegontov P."/>
            <person name="Butenko A."/>
            <person name="Firsov S."/>
            <person name="Vlcek C."/>
            <person name="Logacheva M.D."/>
            <person name="Field M."/>
            <person name="Filatov D."/>
            <person name="Flegontova O."/>
            <person name="Gerasimov E."/>
            <person name="Jackson A.P."/>
            <person name="Kelly S."/>
            <person name="Opperdoes F."/>
            <person name="O'Reilly A."/>
            <person name="Votypka J."/>
            <person name="Yurchenko V."/>
            <person name="Lukes J."/>
        </authorList>
    </citation>
    <scope>NUCLEOTIDE SEQUENCE [LARGE SCALE GENOMIC DNA]</scope>
    <source>
        <strain evidence="2">H10</strain>
    </source>
</reference>
<dbReference type="RefSeq" id="XP_015651869.1">
    <property type="nucleotide sequence ID" value="XM_015809537.1"/>
</dbReference>
<dbReference type="GeneID" id="26910157"/>
<name>A0A0M9FPH9_LEPPY</name>
<feature type="region of interest" description="Disordered" evidence="1">
    <location>
        <begin position="249"/>
        <end position="352"/>
    </location>
</feature>
<feature type="region of interest" description="Disordered" evidence="1">
    <location>
        <begin position="718"/>
        <end position="795"/>
    </location>
</feature>
<keyword evidence="3" id="KW-1185">Reference proteome</keyword>
<dbReference type="OMA" id="WEREAYS"/>
<dbReference type="VEuPathDB" id="TriTrypDB:LpyrH10_36_0170"/>
<feature type="compositionally biased region" description="Low complexity" evidence="1">
    <location>
        <begin position="258"/>
        <end position="271"/>
    </location>
</feature>
<feature type="region of interest" description="Disordered" evidence="1">
    <location>
        <begin position="1"/>
        <end position="39"/>
    </location>
</feature>
<feature type="region of interest" description="Disordered" evidence="1">
    <location>
        <begin position="403"/>
        <end position="424"/>
    </location>
</feature>
<comment type="caution">
    <text evidence="2">The sequence shown here is derived from an EMBL/GenBank/DDBJ whole genome shotgun (WGS) entry which is preliminary data.</text>
</comment>
<feature type="region of interest" description="Disordered" evidence="1">
    <location>
        <begin position="106"/>
        <end position="163"/>
    </location>
</feature>
<proteinExistence type="predicted"/>
<feature type="compositionally biased region" description="Low complexity" evidence="1">
    <location>
        <begin position="403"/>
        <end position="414"/>
    </location>
</feature>
<feature type="compositionally biased region" description="Polar residues" evidence="1">
    <location>
        <begin position="589"/>
        <end position="600"/>
    </location>
</feature>
<dbReference type="OrthoDB" id="10689646at2759"/>
<feature type="compositionally biased region" description="Polar residues" evidence="1">
    <location>
        <begin position="636"/>
        <end position="655"/>
    </location>
</feature>
<evidence type="ECO:0000313" key="3">
    <source>
        <dbReference type="Proteomes" id="UP000037923"/>
    </source>
</evidence>
<organism evidence="2 3">
    <name type="scientific">Leptomonas pyrrhocoris</name>
    <name type="common">Firebug parasite</name>
    <dbReference type="NCBI Taxonomy" id="157538"/>
    <lineage>
        <taxon>Eukaryota</taxon>
        <taxon>Discoba</taxon>
        <taxon>Euglenozoa</taxon>
        <taxon>Kinetoplastea</taxon>
        <taxon>Metakinetoplastina</taxon>
        <taxon>Trypanosomatida</taxon>
        <taxon>Trypanosomatidae</taxon>
        <taxon>Leishmaniinae</taxon>
        <taxon>Leptomonas</taxon>
    </lineage>
</organism>
<dbReference type="AlphaFoldDB" id="A0A0M9FPH9"/>
<feature type="compositionally biased region" description="Polar residues" evidence="1">
    <location>
        <begin position="718"/>
        <end position="753"/>
    </location>
</feature>
<evidence type="ECO:0000313" key="2">
    <source>
        <dbReference type="EMBL" id="KPA73430.1"/>
    </source>
</evidence>
<accession>A0A0M9FPH9</accession>
<evidence type="ECO:0000256" key="1">
    <source>
        <dbReference type="SAM" id="MobiDB-lite"/>
    </source>
</evidence>
<feature type="compositionally biased region" description="Pro residues" evidence="1">
    <location>
        <begin position="559"/>
        <end position="576"/>
    </location>
</feature>